<organism evidence="1 2">
    <name type="scientific">Botrimarina colliarenosi</name>
    <dbReference type="NCBI Taxonomy" id="2528001"/>
    <lineage>
        <taxon>Bacteria</taxon>
        <taxon>Pseudomonadati</taxon>
        <taxon>Planctomycetota</taxon>
        <taxon>Planctomycetia</taxon>
        <taxon>Pirellulales</taxon>
        <taxon>Lacipirellulaceae</taxon>
        <taxon>Botrimarina</taxon>
    </lineage>
</organism>
<dbReference type="AlphaFoldDB" id="A0A5C6AEI8"/>
<protein>
    <submittedName>
        <fullName evidence="1">Uncharacterized protein</fullName>
    </submittedName>
</protein>
<gene>
    <name evidence="1" type="ORF">Pla108_17370</name>
</gene>
<keyword evidence="2" id="KW-1185">Reference proteome</keyword>
<evidence type="ECO:0000313" key="1">
    <source>
        <dbReference type="EMBL" id="TWT97585.1"/>
    </source>
</evidence>
<sequence length="254" mass="29008">MVSLACVSLFRGLCRAARRSPTAGFHLPAYSEARVNARDRLIGHCFWGVDSRNDPTPPRDYAGLRRLFQSADEESPPLPRSRPFRGRVSSPFLLGRFSQQNERVTHQGLQFLDGSLGLSPVIPWHVRGRLGNARKVRAPCRLERIPTSPRRLPALRRPFRNASRALANRARTRLRLFRLFSDGEKPSSSSGEEHPCFVCKQTCPAVTQPTDAHRSHRTSLRSMTRRSWPFRIHRWRFFAHSVALVQRLQTGRGN</sequence>
<accession>A0A5C6AEI8</accession>
<name>A0A5C6AEI8_9BACT</name>
<dbReference type="Proteomes" id="UP000317421">
    <property type="component" value="Unassembled WGS sequence"/>
</dbReference>
<reference evidence="1 2" key="1">
    <citation type="submission" date="2019-02" db="EMBL/GenBank/DDBJ databases">
        <title>Deep-cultivation of Planctomycetes and their phenomic and genomic characterization uncovers novel biology.</title>
        <authorList>
            <person name="Wiegand S."/>
            <person name="Jogler M."/>
            <person name="Boedeker C."/>
            <person name="Pinto D."/>
            <person name="Vollmers J."/>
            <person name="Rivas-Marin E."/>
            <person name="Kohn T."/>
            <person name="Peeters S.H."/>
            <person name="Heuer A."/>
            <person name="Rast P."/>
            <person name="Oberbeckmann S."/>
            <person name="Bunk B."/>
            <person name="Jeske O."/>
            <person name="Meyerdierks A."/>
            <person name="Storesund J.E."/>
            <person name="Kallscheuer N."/>
            <person name="Luecker S."/>
            <person name="Lage O.M."/>
            <person name="Pohl T."/>
            <person name="Merkel B.J."/>
            <person name="Hornburger P."/>
            <person name="Mueller R.-W."/>
            <person name="Bruemmer F."/>
            <person name="Labrenz M."/>
            <person name="Spormann A.M."/>
            <person name="Op Den Camp H."/>
            <person name="Overmann J."/>
            <person name="Amann R."/>
            <person name="Jetten M.S.M."/>
            <person name="Mascher T."/>
            <person name="Medema M.H."/>
            <person name="Devos D.P."/>
            <person name="Kaster A.-K."/>
            <person name="Ovreas L."/>
            <person name="Rohde M."/>
            <person name="Galperin M.Y."/>
            <person name="Jogler C."/>
        </authorList>
    </citation>
    <scope>NUCLEOTIDE SEQUENCE [LARGE SCALE GENOMIC DNA]</scope>
    <source>
        <strain evidence="1 2">Pla108</strain>
    </source>
</reference>
<comment type="caution">
    <text evidence="1">The sequence shown here is derived from an EMBL/GenBank/DDBJ whole genome shotgun (WGS) entry which is preliminary data.</text>
</comment>
<dbReference type="EMBL" id="SJPR01000002">
    <property type="protein sequence ID" value="TWT97585.1"/>
    <property type="molecule type" value="Genomic_DNA"/>
</dbReference>
<evidence type="ECO:0000313" key="2">
    <source>
        <dbReference type="Proteomes" id="UP000317421"/>
    </source>
</evidence>
<proteinExistence type="predicted"/>